<evidence type="ECO:0000259" key="2">
    <source>
        <dbReference type="Pfam" id="PF09335"/>
    </source>
</evidence>
<dbReference type="PANTHER" id="PTHR42709">
    <property type="entry name" value="ALKALINE PHOSPHATASE LIKE PROTEIN"/>
    <property type="match status" value="1"/>
</dbReference>
<evidence type="ECO:0000256" key="1">
    <source>
        <dbReference type="SAM" id="Phobius"/>
    </source>
</evidence>
<keyword evidence="1" id="KW-1133">Transmembrane helix</keyword>
<gene>
    <name evidence="3" type="ORF">D3Y57_13750</name>
</gene>
<protein>
    <submittedName>
        <fullName evidence="3">DedA family protein</fullName>
    </submittedName>
</protein>
<feature type="domain" description="VTT" evidence="2">
    <location>
        <begin position="26"/>
        <end position="144"/>
    </location>
</feature>
<dbReference type="RefSeq" id="WP_121153482.1">
    <property type="nucleotide sequence ID" value="NZ_CP032829.1"/>
</dbReference>
<dbReference type="Pfam" id="PF09335">
    <property type="entry name" value="VTT_dom"/>
    <property type="match status" value="1"/>
</dbReference>
<feature type="transmembrane region" description="Helical" evidence="1">
    <location>
        <begin position="163"/>
        <end position="181"/>
    </location>
</feature>
<evidence type="ECO:0000313" key="3">
    <source>
        <dbReference type="EMBL" id="AYJ86819.1"/>
    </source>
</evidence>
<dbReference type="KEGG" id="spha:D3Y57_13750"/>
<keyword evidence="4" id="KW-1185">Reference proteome</keyword>
<dbReference type="InterPro" id="IPR032816">
    <property type="entry name" value="VTT_dom"/>
</dbReference>
<dbReference type="GO" id="GO:0005886">
    <property type="term" value="C:plasma membrane"/>
    <property type="evidence" value="ECO:0007669"/>
    <property type="project" value="TreeGrafter"/>
</dbReference>
<reference evidence="3 4" key="1">
    <citation type="submission" date="2018-09" db="EMBL/GenBank/DDBJ databases">
        <title>Sphingomonas peninsula sp. nov., isolated from fildes peninsula, Antarctic soil.</title>
        <authorList>
            <person name="Yingchao G."/>
        </authorList>
    </citation>
    <scope>NUCLEOTIDE SEQUENCE [LARGE SCALE GENOMIC DNA]</scope>
    <source>
        <strain evidence="3 4">YZ-8</strain>
    </source>
</reference>
<sequence length="195" mass="21452">MFANFEHLIRVYGAVAIFLGAALEGEAAVTTGGFLAHRNLVDPYVAAAAAFGGSFAADQLVFFVARYHRENKYIERVRQRPAFARAIGFIERRPVMFCTVFRFIYGMRIAGPIAIGVSKVPARRFIILNAMSAAVWAAVFTYIGFRFGNAFELLVARIASDPWTIAAAVLVVCGIAGFIFIRHRRMARHSSGGNL</sequence>
<proteinExistence type="predicted"/>
<feature type="transmembrane region" description="Helical" evidence="1">
    <location>
        <begin position="43"/>
        <end position="65"/>
    </location>
</feature>
<feature type="transmembrane region" description="Helical" evidence="1">
    <location>
        <begin position="125"/>
        <end position="143"/>
    </location>
</feature>
<keyword evidence="1" id="KW-0812">Transmembrane</keyword>
<organism evidence="3 4">
    <name type="scientific">Sphingomonas paeninsulae</name>
    <dbReference type="NCBI Taxonomy" id="2319844"/>
    <lineage>
        <taxon>Bacteria</taxon>
        <taxon>Pseudomonadati</taxon>
        <taxon>Pseudomonadota</taxon>
        <taxon>Alphaproteobacteria</taxon>
        <taxon>Sphingomonadales</taxon>
        <taxon>Sphingomonadaceae</taxon>
        <taxon>Sphingomonas</taxon>
    </lineage>
</organism>
<dbReference type="InterPro" id="IPR051311">
    <property type="entry name" value="DedA_domain"/>
</dbReference>
<evidence type="ECO:0000313" key="4">
    <source>
        <dbReference type="Proteomes" id="UP000276254"/>
    </source>
</evidence>
<dbReference type="OrthoDB" id="948134at2"/>
<dbReference type="Proteomes" id="UP000276254">
    <property type="component" value="Chromosome"/>
</dbReference>
<name>A0A494TBJ9_SPHPE</name>
<dbReference type="PANTHER" id="PTHR42709:SF2">
    <property type="entry name" value="INNER MEMBRANE PROTEIN YOHD"/>
    <property type="match status" value="1"/>
</dbReference>
<dbReference type="EMBL" id="CP032829">
    <property type="protein sequence ID" value="AYJ86819.1"/>
    <property type="molecule type" value="Genomic_DNA"/>
</dbReference>
<dbReference type="AlphaFoldDB" id="A0A494TBJ9"/>
<accession>A0A494TBJ9</accession>
<keyword evidence="1" id="KW-0472">Membrane</keyword>